<keyword evidence="2" id="KW-1185">Reference proteome</keyword>
<accession>A0A225WYI1</accession>
<reference evidence="2" key="1">
    <citation type="submission" date="2017-03" db="EMBL/GenBank/DDBJ databases">
        <title>Phytopthora megakarya and P. palmivora, two closely related causual agents of cacao black pod achieved similar genome size and gene model numbers by different mechanisms.</title>
        <authorList>
            <person name="Ali S."/>
            <person name="Shao J."/>
            <person name="Larry D.J."/>
            <person name="Kronmiller B."/>
            <person name="Shen D."/>
            <person name="Strem M.D."/>
            <person name="Melnick R.L."/>
            <person name="Guiltinan M.J."/>
            <person name="Tyler B.M."/>
            <person name="Meinhardt L.W."/>
            <person name="Bailey B.A."/>
        </authorList>
    </citation>
    <scope>NUCLEOTIDE SEQUENCE [LARGE SCALE GENOMIC DNA]</scope>
    <source>
        <strain evidence="2">zdho120</strain>
    </source>
</reference>
<organism evidence="1 2">
    <name type="scientific">Phytophthora megakarya</name>
    <dbReference type="NCBI Taxonomy" id="4795"/>
    <lineage>
        <taxon>Eukaryota</taxon>
        <taxon>Sar</taxon>
        <taxon>Stramenopiles</taxon>
        <taxon>Oomycota</taxon>
        <taxon>Peronosporomycetes</taxon>
        <taxon>Peronosporales</taxon>
        <taxon>Peronosporaceae</taxon>
        <taxon>Phytophthora</taxon>
    </lineage>
</organism>
<evidence type="ECO:0000313" key="2">
    <source>
        <dbReference type="Proteomes" id="UP000198211"/>
    </source>
</evidence>
<evidence type="ECO:0000313" key="1">
    <source>
        <dbReference type="EMBL" id="OWZ22603.1"/>
    </source>
</evidence>
<comment type="caution">
    <text evidence="1">The sequence shown here is derived from an EMBL/GenBank/DDBJ whole genome shotgun (WGS) entry which is preliminary data.</text>
</comment>
<name>A0A225WYI1_9STRA</name>
<dbReference type="Proteomes" id="UP000198211">
    <property type="component" value="Unassembled WGS sequence"/>
</dbReference>
<proteinExistence type="predicted"/>
<dbReference type="AlphaFoldDB" id="A0A225WYI1"/>
<dbReference type="EMBL" id="NBNE01000124">
    <property type="protein sequence ID" value="OWZ22603.1"/>
    <property type="molecule type" value="Genomic_DNA"/>
</dbReference>
<protein>
    <submittedName>
        <fullName evidence="1">Uncharacterized protein</fullName>
    </submittedName>
</protein>
<gene>
    <name evidence="1" type="ORF">PHMEG_0002681</name>
</gene>
<sequence length="84" mass="9648">MEGHQIVLRTQSGKNLLSAAKLLHTEKSVVFRLATRCGLSLRLDGTWSEKQLYSHLQEIIKKHQMQLDGEPVHTNKEHVANYQK</sequence>